<comment type="caution">
    <text evidence="2">The sequence shown here is derived from an EMBL/GenBank/DDBJ whole genome shotgun (WGS) entry which is preliminary data.</text>
</comment>
<dbReference type="EMBL" id="PEKC01000043">
    <property type="protein sequence ID" value="PII35534.1"/>
    <property type="molecule type" value="Genomic_DNA"/>
</dbReference>
<dbReference type="InterPro" id="IPR001387">
    <property type="entry name" value="Cro/C1-type_HTH"/>
</dbReference>
<evidence type="ECO:0000313" key="2">
    <source>
        <dbReference type="EMBL" id="PII35534.1"/>
    </source>
</evidence>
<evidence type="ECO:0000259" key="1">
    <source>
        <dbReference type="PROSITE" id="PS50943"/>
    </source>
</evidence>
<dbReference type="InterPro" id="IPR010982">
    <property type="entry name" value="Lambda_DNA-bd_dom_sf"/>
</dbReference>
<gene>
    <name evidence="2" type="ORF">CTI11_13400</name>
</gene>
<name>A0A2G7T6J5_9FLAO</name>
<feature type="domain" description="HTH cro/C1-type" evidence="1">
    <location>
        <begin position="40"/>
        <end position="74"/>
    </location>
</feature>
<dbReference type="GO" id="GO:0003677">
    <property type="term" value="F:DNA binding"/>
    <property type="evidence" value="ECO:0007669"/>
    <property type="project" value="InterPro"/>
</dbReference>
<protein>
    <submittedName>
        <fullName evidence="2">Transcriptional regulator</fullName>
    </submittedName>
</protein>
<dbReference type="CDD" id="cd00093">
    <property type="entry name" value="HTH_XRE"/>
    <property type="match status" value="1"/>
</dbReference>
<dbReference type="SUPFAM" id="SSF47413">
    <property type="entry name" value="lambda repressor-like DNA-binding domains"/>
    <property type="match status" value="1"/>
</dbReference>
<reference evidence="2" key="1">
    <citation type="submission" date="2017-10" db="EMBL/GenBank/DDBJ databases">
        <title>Chryseobacterium sp. B5 is a hydrocarbonoclastic and plant growth promoting bacterium.</title>
        <authorList>
            <person name="Thijs S."/>
            <person name="Gkorezis P."/>
            <person name="Van Hamme J."/>
        </authorList>
    </citation>
    <scope>NUCLEOTIDE SEQUENCE</scope>
    <source>
        <strain evidence="2">B5</strain>
    </source>
</reference>
<proteinExistence type="predicted"/>
<dbReference type="AlphaFoldDB" id="A0A2G7T6J5"/>
<organism evidence="2">
    <name type="scientific">Chryseobacterium sp. B5</name>
    <dbReference type="NCBI Taxonomy" id="2050562"/>
    <lineage>
        <taxon>Bacteria</taxon>
        <taxon>Pseudomonadati</taxon>
        <taxon>Bacteroidota</taxon>
        <taxon>Flavobacteriia</taxon>
        <taxon>Flavobacteriales</taxon>
        <taxon>Weeksellaceae</taxon>
        <taxon>Chryseobacterium group</taxon>
        <taxon>Chryseobacterium</taxon>
    </lineage>
</organism>
<dbReference type="Gene3D" id="1.10.260.40">
    <property type="entry name" value="lambda repressor-like DNA-binding domains"/>
    <property type="match status" value="1"/>
</dbReference>
<sequence length="134" mass="14975">MRNKLEFALRLRQAIEAAGLEPRPSVLLKLFNSSYWGPPISFQAVSRWLNGEAVPEQDKLVLLAGLLEVEPDVLRYGESAHRSPPSLPSPLECQEPGVGYLERETFDAFLKLPAPQRQVVREVILTFAKVHGEG</sequence>
<dbReference type="PROSITE" id="PS50943">
    <property type="entry name" value="HTH_CROC1"/>
    <property type="match status" value="1"/>
</dbReference>
<accession>A0A2G7T6J5</accession>